<dbReference type="Gene3D" id="6.10.340.10">
    <property type="match status" value="1"/>
</dbReference>
<feature type="domain" description="Histidine kinase" evidence="15">
    <location>
        <begin position="258"/>
        <end position="474"/>
    </location>
</feature>
<dbReference type="PROSITE" id="PS50885">
    <property type="entry name" value="HAMP"/>
    <property type="match status" value="1"/>
</dbReference>
<dbReference type="CDD" id="cd06225">
    <property type="entry name" value="HAMP"/>
    <property type="match status" value="1"/>
</dbReference>
<feature type="transmembrane region" description="Helical" evidence="14">
    <location>
        <begin position="6"/>
        <end position="31"/>
    </location>
</feature>
<dbReference type="GO" id="GO:0000155">
    <property type="term" value="F:phosphorelay sensor kinase activity"/>
    <property type="evidence" value="ECO:0007669"/>
    <property type="project" value="InterPro"/>
</dbReference>
<dbReference type="SMART" id="SM00304">
    <property type="entry name" value="HAMP"/>
    <property type="match status" value="1"/>
</dbReference>
<feature type="domain" description="HAMP" evidence="16">
    <location>
        <begin position="198"/>
        <end position="250"/>
    </location>
</feature>
<dbReference type="EC" id="2.7.13.3" evidence="3"/>
<dbReference type="Gene3D" id="1.10.287.130">
    <property type="match status" value="1"/>
</dbReference>
<dbReference type="InterPro" id="IPR005467">
    <property type="entry name" value="His_kinase_dom"/>
</dbReference>
<dbReference type="CDD" id="cd00075">
    <property type="entry name" value="HATPase"/>
    <property type="match status" value="1"/>
</dbReference>
<evidence type="ECO:0000256" key="8">
    <source>
        <dbReference type="ARBA" id="ARBA00022989"/>
    </source>
</evidence>
<sequence>MRKTLFSKHFITVAAIILLSITILGAVLLAFASQYFKEERYTLLEHNARQAAELTYVNISWNEFERVNPSQVLPLYGVLADAIEGDIYLCNAKGEILLFSSGSGEEHKSAPISAQVLNTVAAKGRYREVGRMNGLYTDPCYTVGIPILNDADKLAAVVFASASADMLTTFLVEILKMFIISSLAVLILAFAAVYFITADLVRPLRKMVSATQAFSKGDFTVRVPVESYDELGQLAISFNNMASSLATTELTRRSFTANVSHELRTPMTTIAGFIDGILDGTIPEEKRDYYLRIVSDETKRLSRLVRSMLNIARIEAGELEIKPDLFDVRDTVIKTVFSFEKPLEEKQIEVRGLDGEKVMVEADPDLIHQVVYNLLENAVKFCNEGGYIEVGYHQDDKATSVSIRNSGDGIAKDELPHVFDRFYKTDKSRSRDKGGAGLGLHIVRSIINLHGGEIVVRSVEGEYCEFVFTLPRQSHKGKKA</sequence>
<keyword evidence="4" id="KW-0597">Phosphoprotein</keyword>
<dbReference type="InterPro" id="IPR036890">
    <property type="entry name" value="HATPase_C_sf"/>
</dbReference>
<evidence type="ECO:0000256" key="10">
    <source>
        <dbReference type="ARBA" id="ARBA00023026"/>
    </source>
</evidence>
<dbReference type="InterPro" id="IPR003660">
    <property type="entry name" value="HAMP_dom"/>
</dbReference>
<keyword evidence="8 14" id="KW-1133">Transmembrane helix</keyword>
<comment type="subcellular location">
    <subcellularLocation>
        <location evidence="2">Membrane</location>
        <topology evidence="2">Multi-pass membrane protein</topology>
    </subcellularLocation>
</comment>
<dbReference type="Gene3D" id="3.30.565.10">
    <property type="entry name" value="Histidine kinase-like ATPase, C-terminal domain"/>
    <property type="match status" value="1"/>
</dbReference>
<evidence type="ECO:0000313" key="18">
    <source>
        <dbReference type="Proteomes" id="UP000886800"/>
    </source>
</evidence>
<reference evidence="17" key="1">
    <citation type="journal article" date="2021" name="PeerJ">
        <title>Extensive microbial diversity within the chicken gut microbiome revealed by metagenomics and culture.</title>
        <authorList>
            <person name="Gilroy R."/>
            <person name="Ravi A."/>
            <person name="Getino M."/>
            <person name="Pursley I."/>
            <person name="Horton D.L."/>
            <person name="Alikhan N.F."/>
            <person name="Baker D."/>
            <person name="Gharbi K."/>
            <person name="Hall N."/>
            <person name="Watson M."/>
            <person name="Adriaenssens E.M."/>
            <person name="Foster-Nyarko E."/>
            <person name="Jarju S."/>
            <person name="Secka A."/>
            <person name="Antonio M."/>
            <person name="Oren A."/>
            <person name="Chaudhuri R.R."/>
            <person name="La Ragione R."/>
            <person name="Hildebrand F."/>
            <person name="Pallen M.J."/>
        </authorList>
    </citation>
    <scope>NUCLEOTIDE SEQUENCE</scope>
    <source>
        <strain evidence="17">CHK188-5543</strain>
    </source>
</reference>
<evidence type="ECO:0000256" key="14">
    <source>
        <dbReference type="SAM" id="Phobius"/>
    </source>
</evidence>
<dbReference type="Pfam" id="PF02518">
    <property type="entry name" value="HATPase_c"/>
    <property type="match status" value="1"/>
</dbReference>
<dbReference type="EMBL" id="DXES01000080">
    <property type="protein sequence ID" value="HIX65345.1"/>
    <property type="molecule type" value="Genomic_DNA"/>
</dbReference>
<reference evidence="17" key="2">
    <citation type="submission" date="2021-04" db="EMBL/GenBank/DDBJ databases">
        <authorList>
            <person name="Gilroy R."/>
        </authorList>
    </citation>
    <scope>NUCLEOTIDE SEQUENCE</scope>
    <source>
        <strain evidence="17">CHK188-5543</strain>
    </source>
</reference>
<dbReference type="PROSITE" id="PS50109">
    <property type="entry name" value="HIS_KIN"/>
    <property type="match status" value="1"/>
</dbReference>
<evidence type="ECO:0000256" key="13">
    <source>
        <dbReference type="ARBA" id="ARBA00040841"/>
    </source>
</evidence>
<keyword evidence="6 14" id="KW-0812">Transmembrane</keyword>
<dbReference type="PANTHER" id="PTHR45528:SF11">
    <property type="entry name" value="HISTIDINE KINASE"/>
    <property type="match status" value="1"/>
</dbReference>
<dbReference type="InterPro" id="IPR036097">
    <property type="entry name" value="HisK_dim/P_sf"/>
</dbReference>
<dbReference type="Pfam" id="PF00512">
    <property type="entry name" value="HisKA"/>
    <property type="match status" value="1"/>
</dbReference>
<dbReference type="FunFam" id="1.10.287.130:FF:000001">
    <property type="entry name" value="Two-component sensor histidine kinase"/>
    <property type="match status" value="1"/>
</dbReference>
<dbReference type="PANTHER" id="PTHR45528">
    <property type="entry name" value="SENSOR HISTIDINE KINASE CPXA"/>
    <property type="match status" value="1"/>
</dbReference>
<dbReference type="Proteomes" id="UP000886800">
    <property type="component" value="Unassembled WGS sequence"/>
</dbReference>
<dbReference type="Pfam" id="PF00672">
    <property type="entry name" value="HAMP"/>
    <property type="match status" value="1"/>
</dbReference>
<keyword evidence="7 17" id="KW-0418">Kinase</keyword>
<dbReference type="InterPro" id="IPR004358">
    <property type="entry name" value="Sig_transdc_His_kin-like_C"/>
</dbReference>
<protein>
    <recommendedName>
        <fullName evidence="13">Heme sensor protein HssS</fullName>
        <ecNumber evidence="3">2.7.13.3</ecNumber>
    </recommendedName>
</protein>
<evidence type="ECO:0000259" key="16">
    <source>
        <dbReference type="PROSITE" id="PS50885"/>
    </source>
</evidence>
<keyword evidence="5" id="KW-0808">Transferase</keyword>
<dbReference type="AlphaFoldDB" id="A0A9D1WSQ6"/>
<evidence type="ECO:0000313" key="17">
    <source>
        <dbReference type="EMBL" id="HIX65345.1"/>
    </source>
</evidence>
<dbReference type="CDD" id="cd00082">
    <property type="entry name" value="HisKA"/>
    <property type="match status" value="1"/>
</dbReference>
<dbReference type="InterPro" id="IPR003594">
    <property type="entry name" value="HATPase_dom"/>
</dbReference>
<dbReference type="GO" id="GO:0005886">
    <property type="term" value="C:plasma membrane"/>
    <property type="evidence" value="ECO:0007669"/>
    <property type="project" value="TreeGrafter"/>
</dbReference>
<evidence type="ECO:0000259" key="15">
    <source>
        <dbReference type="PROSITE" id="PS50109"/>
    </source>
</evidence>
<comment type="catalytic activity">
    <reaction evidence="1">
        <text>ATP + protein L-histidine = ADP + protein N-phospho-L-histidine.</text>
        <dbReference type="EC" id="2.7.13.3"/>
    </reaction>
</comment>
<dbReference type="InterPro" id="IPR050398">
    <property type="entry name" value="HssS/ArlS-like"/>
</dbReference>
<evidence type="ECO:0000256" key="12">
    <source>
        <dbReference type="ARBA" id="ARBA00037219"/>
    </source>
</evidence>
<evidence type="ECO:0000256" key="6">
    <source>
        <dbReference type="ARBA" id="ARBA00022692"/>
    </source>
</evidence>
<evidence type="ECO:0000256" key="1">
    <source>
        <dbReference type="ARBA" id="ARBA00000085"/>
    </source>
</evidence>
<dbReference type="SMART" id="SM00387">
    <property type="entry name" value="HATPase_c"/>
    <property type="match status" value="1"/>
</dbReference>
<evidence type="ECO:0000256" key="11">
    <source>
        <dbReference type="ARBA" id="ARBA00023136"/>
    </source>
</evidence>
<gene>
    <name evidence="17" type="ORF">H9736_03765</name>
</gene>
<proteinExistence type="predicted"/>
<keyword evidence="9" id="KW-0902">Two-component regulatory system</keyword>
<evidence type="ECO:0000256" key="5">
    <source>
        <dbReference type="ARBA" id="ARBA00022679"/>
    </source>
</evidence>
<keyword evidence="10" id="KW-0843">Virulence</keyword>
<keyword evidence="11 14" id="KW-0472">Membrane</keyword>
<organism evidence="17 18">
    <name type="scientific">Candidatus Anaerotruncus excrementipullorum</name>
    <dbReference type="NCBI Taxonomy" id="2838465"/>
    <lineage>
        <taxon>Bacteria</taxon>
        <taxon>Bacillati</taxon>
        <taxon>Bacillota</taxon>
        <taxon>Clostridia</taxon>
        <taxon>Eubacteriales</taxon>
        <taxon>Oscillospiraceae</taxon>
        <taxon>Anaerotruncus</taxon>
    </lineage>
</organism>
<evidence type="ECO:0000256" key="2">
    <source>
        <dbReference type="ARBA" id="ARBA00004141"/>
    </source>
</evidence>
<dbReference type="SUPFAM" id="SSF158472">
    <property type="entry name" value="HAMP domain-like"/>
    <property type="match status" value="1"/>
</dbReference>
<evidence type="ECO:0000256" key="3">
    <source>
        <dbReference type="ARBA" id="ARBA00012438"/>
    </source>
</evidence>
<comment type="caution">
    <text evidence="17">The sequence shown here is derived from an EMBL/GenBank/DDBJ whole genome shotgun (WGS) entry which is preliminary data.</text>
</comment>
<dbReference type="SMART" id="SM00388">
    <property type="entry name" value="HisKA"/>
    <property type="match status" value="1"/>
</dbReference>
<evidence type="ECO:0000256" key="7">
    <source>
        <dbReference type="ARBA" id="ARBA00022777"/>
    </source>
</evidence>
<dbReference type="SUPFAM" id="SSF55874">
    <property type="entry name" value="ATPase domain of HSP90 chaperone/DNA topoisomerase II/histidine kinase"/>
    <property type="match status" value="1"/>
</dbReference>
<comment type="function">
    <text evidence="12">Member of the two-component regulatory system HssS/HssR involved in intracellular heme homeostasis and tempering of staphylococcal virulence. HssS functions as a heme sensor histidine kinase which is autophosphorylated at a histidine residue and transfers its phosphate group to an aspartate residue of HssR. HssR/HssS activates the expression of hrtAB, an efflux pump, in response to extracellular heme, hemin, hemoglobin or blood.</text>
</comment>
<dbReference type="PRINTS" id="PR00344">
    <property type="entry name" value="BCTRLSENSOR"/>
</dbReference>
<dbReference type="SUPFAM" id="SSF47384">
    <property type="entry name" value="Homodimeric domain of signal transducing histidine kinase"/>
    <property type="match status" value="1"/>
</dbReference>
<accession>A0A9D1WSQ6</accession>
<dbReference type="FunFam" id="3.30.565.10:FF:000006">
    <property type="entry name" value="Sensor histidine kinase WalK"/>
    <property type="match status" value="1"/>
</dbReference>
<dbReference type="InterPro" id="IPR003661">
    <property type="entry name" value="HisK_dim/P_dom"/>
</dbReference>
<name>A0A9D1WSQ6_9FIRM</name>
<feature type="transmembrane region" description="Helical" evidence="14">
    <location>
        <begin position="178"/>
        <end position="197"/>
    </location>
</feature>
<evidence type="ECO:0000256" key="9">
    <source>
        <dbReference type="ARBA" id="ARBA00023012"/>
    </source>
</evidence>
<evidence type="ECO:0000256" key="4">
    <source>
        <dbReference type="ARBA" id="ARBA00022553"/>
    </source>
</evidence>